<reference evidence="3" key="1">
    <citation type="submission" date="2021-01" db="EMBL/GenBank/DDBJ databases">
        <authorList>
            <person name="Kaushik A."/>
        </authorList>
    </citation>
    <scope>NUCLEOTIDE SEQUENCE</scope>
    <source>
        <strain evidence="3">AG5</strain>
    </source>
</reference>
<dbReference type="AlphaFoldDB" id="A0A8H3DZS1"/>
<feature type="compositionally biased region" description="Polar residues" evidence="1">
    <location>
        <begin position="307"/>
        <end position="317"/>
    </location>
</feature>
<dbReference type="PANTHER" id="PTHR37049">
    <property type="entry name" value="PEPTIDASE S41 FAMILY PROTEIN"/>
    <property type="match status" value="1"/>
</dbReference>
<feature type="chain" id="PRO_5034880770" description="Tail specific protease domain-containing protein" evidence="2">
    <location>
        <begin position="23"/>
        <end position="690"/>
    </location>
</feature>
<accession>A0A8H3DZS1</accession>
<evidence type="ECO:0000256" key="1">
    <source>
        <dbReference type="SAM" id="MobiDB-lite"/>
    </source>
</evidence>
<name>A0A8H3DZS1_9AGAM</name>
<gene>
    <name evidence="3" type="ORF">RDB_LOCUS74180</name>
</gene>
<keyword evidence="2" id="KW-0732">Signal</keyword>
<sequence>MSFAALAMYYLLAAALSAAVLSSGSPVESRQLDPCTKIVKQSWSKPSEVSSCLSSFPFSTTLRDNIVDVLSQTLSQFHTSTNFHLKMPDPFTDDTIDLLGEFQRIKKTTYHSDLELHRDISTTLKRLGDSHAGYVNYCYDSLYVTYFPFPLAVLARPGAEDIQNIHIVPEASEVVTDEFGAEAVKTWQAALGGRNLTDFNGAQIVSINGQDPWAIVDTYAATAGGFQAKTTRQNGFFASYALWDYDMGGFAQLALPPQNDTISLTLIRNGTTSQETYDVPYLSRIGSGTVEFTDAKSLWSNNCLPTRKTNGGSSSDAAPSAKMKTTGLQATKEEDPLSQPAKFQKTPIIPSIVDGRRETFANLVYDGPQDISLPGHLVPTDEVTEYGAVRWYILEDGKTAVLWIASFGGRTTLASKAIVNGLNYVKKQGVQRLLVDVTNNGGGQICLASFLHRVLAGPQPGLDIQPGFDGSVRAQDLPQKIVAKIIAGGLPEDDTSYYNPSNYKGANGTEFAANFNWLDPAINMRVNGVPDKFSQKIGDTCLPFSQTPPTTQPFEFENIAIMSNGRCASACSLFSILMRTRYNVKTVVVGGKPGTTQQYCGVVGGQSLSFVPLNAELKSLGLKNDPLSPPDFLTNSYQGITWKLAYSPEDPSSFEEFKSHPAQFNFPLLPSTVNNPRAIWEDVNKRLWPN</sequence>
<comment type="caution">
    <text evidence="3">The sequence shown here is derived from an EMBL/GenBank/DDBJ whole genome shotgun (WGS) entry which is preliminary data.</text>
</comment>
<evidence type="ECO:0008006" key="5">
    <source>
        <dbReference type="Google" id="ProtNLM"/>
    </source>
</evidence>
<proteinExistence type="predicted"/>
<evidence type="ECO:0000313" key="3">
    <source>
        <dbReference type="EMBL" id="CAE7140128.1"/>
    </source>
</evidence>
<dbReference type="InterPro" id="IPR029045">
    <property type="entry name" value="ClpP/crotonase-like_dom_sf"/>
</dbReference>
<dbReference type="Gene3D" id="3.90.226.10">
    <property type="entry name" value="2-enoyl-CoA Hydratase, Chain A, domain 1"/>
    <property type="match status" value="1"/>
</dbReference>
<dbReference type="SUPFAM" id="SSF52096">
    <property type="entry name" value="ClpP/crotonase"/>
    <property type="match status" value="1"/>
</dbReference>
<evidence type="ECO:0000256" key="2">
    <source>
        <dbReference type="SAM" id="SignalP"/>
    </source>
</evidence>
<dbReference type="InterPro" id="IPR052766">
    <property type="entry name" value="S41A_metabolite_peptidase"/>
</dbReference>
<feature type="region of interest" description="Disordered" evidence="1">
    <location>
        <begin position="307"/>
        <end position="326"/>
    </location>
</feature>
<dbReference type="PANTHER" id="PTHR37049:SF5">
    <property type="entry name" value="TAIL SPECIFIC PROTEASE DOMAIN-CONTAINING PROTEIN"/>
    <property type="match status" value="1"/>
</dbReference>
<protein>
    <recommendedName>
        <fullName evidence="5">Tail specific protease domain-containing protein</fullName>
    </recommendedName>
</protein>
<dbReference type="Proteomes" id="UP000663827">
    <property type="component" value="Unassembled WGS sequence"/>
</dbReference>
<dbReference type="EMBL" id="CAJNJQ010001485">
    <property type="protein sequence ID" value="CAE7140128.1"/>
    <property type="molecule type" value="Genomic_DNA"/>
</dbReference>
<organism evidence="3 4">
    <name type="scientific">Rhizoctonia solani</name>
    <dbReference type="NCBI Taxonomy" id="456999"/>
    <lineage>
        <taxon>Eukaryota</taxon>
        <taxon>Fungi</taxon>
        <taxon>Dikarya</taxon>
        <taxon>Basidiomycota</taxon>
        <taxon>Agaricomycotina</taxon>
        <taxon>Agaricomycetes</taxon>
        <taxon>Cantharellales</taxon>
        <taxon>Ceratobasidiaceae</taxon>
        <taxon>Rhizoctonia</taxon>
    </lineage>
</organism>
<feature type="signal peptide" evidence="2">
    <location>
        <begin position="1"/>
        <end position="22"/>
    </location>
</feature>
<evidence type="ECO:0000313" key="4">
    <source>
        <dbReference type="Proteomes" id="UP000663827"/>
    </source>
</evidence>